<protein>
    <submittedName>
        <fullName evidence="2">Uncharacterized protein</fullName>
    </submittedName>
</protein>
<accession>A0A0F9J5J3</accession>
<proteinExistence type="predicted"/>
<organism evidence="2">
    <name type="scientific">marine sediment metagenome</name>
    <dbReference type="NCBI Taxonomy" id="412755"/>
    <lineage>
        <taxon>unclassified sequences</taxon>
        <taxon>metagenomes</taxon>
        <taxon>ecological metagenomes</taxon>
    </lineage>
</organism>
<reference evidence="2" key="1">
    <citation type="journal article" date="2015" name="Nature">
        <title>Complex archaea that bridge the gap between prokaryotes and eukaryotes.</title>
        <authorList>
            <person name="Spang A."/>
            <person name="Saw J.H."/>
            <person name="Jorgensen S.L."/>
            <person name="Zaremba-Niedzwiedzka K."/>
            <person name="Martijn J."/>
            <person name="Lind A.E."/>
            <person name="van Eijk R."/>
            <person name="Schleper C."/>
            <person name="Guy L."/>
            <person name="Ettema T.J."/>
        </authorList>
    </citation>
    <scope>NUCLEOTIDE SEQUENCE</scope>
</reference>
<evidence type="ECO:0000313" key="2">
    <source>
        <dbReference type="EMBL" id="KKL94477.1"/>
    </source>
</evidence>
<evidence type="ECO:0000256" key="1">
    <source>
        <dbReference type="SAM" id="MobiDB-lite"/>
    </source>
</evidence>
<feature type="region of interest" description="Disordered" evidence="1">
    <location>
        <begin position="13"/>
        <end position="49"/>
    </location>
</feature>
<sequence>MAKAELPFPLKGLNKGMAASKQPPLTSLDMNNVRPYDVDDNRARGGQRPGLKLAYSQRIGGSANYPVVAILQVTTVV</sequence>
<dbReference type="AlphaFoldDB" id="A0A0F9J5J3"/>
<comment type="caution">
    <text evidence="2">The sequence shown here is derived from an EMBL/GenBank/DDBJ whole genome shotgun (WGS) entry which is preliminary data.</text>
</comment>
<gene>
    <name evidence="2" type="ORF">LCGC14_1864250</name>
</gene>
<dbReference type="EMBL" id="LAZR01018913">
    <property type="protein sequence ID" value="KKL94477.1"/>
    <property type="molecule type" value="Genomic_DNA"/>
</dbReference>
<name>A0A0F9J5J3_9ZZZZ</name>